<evidence type="ECO:0000313" key="4">
    <source>
        <dbReference type="Proteomes" id="UP000595823"/>
    </source>
</evidence>
<dbReference type="EMBL" id="CP054705">
    <property type="protein sequence ID" value="QQK75127.1"/>
    <property type="molecule type" value="Genomic_DNA"/>
</dbReference>
<sequence>MEEQQLTIDVSSIQVQPGNVTFDGYENLKDEALYLAKQIEVLKVDEENIKTSKKMLATINSRVKELEDKRISIKKQMLEPYNEFEKQVKEIVKIVKEADETVRGQVRQLEEEERQSKREQIEILWDKRIGQYQFKDFFRFEDFLQAKHLNKSTSLNTVEKELVDWLEQRDQEIKHLQTLDNKDEILAEYKQSMNLVDSINTVQNRHKEKEQVSQQMDKGSKSKSYMIVFSNEAEYEFAKMLLNEKELNFETKVDE</sequence>
<evidence type="ECO:0000256" key="1">
    <source>
        <dbReference type="SAM" id="Coils"/>
    </source>
</evidence>
<dbReference type="KEGG" id="scia:HUG15_05585"/>
<gene>
    <name evidence="2" type="ORF">HUG15_05250</name>
    <name evidence="3" type="ORF">HUG15_05585</name>
</gene>
<proteinExistence type="predicted"/>
<dbReference type="Pfam" id="PF07083">
    <property type="entry name" value="DUF1351"/>
    <property type="match status" value="1"/>
</dbReference>
<feature type="coiled-coil region" evidence="1">
    <location>
        <begin position="49"/>
        <end position="122"/>
    </location>
</feature>
<reference evidence="2 4" key="1">
    <citation type="submission" date="2020-06" db="EMBL/GenBank/DDBJ databases">
        <title>Genomic analysis of Salicibibacter sp. NKC5-3.</title>
        <authorList>
            <person name="Oh Y.J."/>
        </authorList>
    </citation>
    <scope>NUCLEOTIDE SEQUENCE [LARGE SCALE GENOMIC DNA]</scope>
    <source>
        <strain evidence="2 4">NKC5-3</strain>
    </source>
</reference>
<dbReference type="KEGG" id="scia:HUG15_05250"/>
<evidence type="ECO:0000313" key="3">
    <source>
        <dbReference type="EMBL" id="QQK75127.1"/>
    </source>
</evidence>
<organism evidence="2 4">
    <name type="scientific">Salicibibacter cibarius</name>
    <dbReference type="NCBI Taxonomy" id="2743000"/>
    <lineage>
        <taxon>Bacteria</taxon>
        <taxon>Bacillati</taxon>
        <taxon>Bacillota</taxon>
        <taxon>Bacilli</taxon>
        <taxon>Bacillales</taxon>
        <taxon>Bacillaceae</taxon>
        <taxon>Salicibibacter</taxon>
    </lineage>
</organism>
<dbReference type="AlphaFoldDB" id="A0A7T7CAP0"/>
<name>A0A7T7CAP0_9BACI</name>
<dbReference type="RefSeq" id="WP_200127633.1">
    <property type="nucleotide sequence ID" value="NZ_CP054705.1"/>
</dbReference>
<keyword evidence="1" id="KW-0175">Coiled coil</keyword>
<protein>
    <submittedName>
        <fullName evidence="2">DUF1351 domain-containing protein</fullName>
    </submittedName>
</protein>
<dbReference type="Proteomes" id="UP000595823">
    <property type="component" value="Chromosome"/>
</dbReference>
<keyword evidence="4" id="KW-1185">Reference proteome</keyword>
<dbReference type="InterPro" id="IPR009785">
    <property type="entry name" value="Prophage_Lj928_Orf309"/>
</dbReference>
<accession>A0A7T7CAP0</accession>
<evidence type="ECO:0000313" key="2">
    <source>
        <dbReference type="EMBL" id="QQK75065.1"/>
    </source>
</evidence>
<dbReference type="EMBL" id="CP054705">
    <property type="protein sequence ID" value="QQK75065.1"/>
    <property type="molecule type" value="Genomic_DNA"/>
</dbReference>